<proteinExistence type="inferred from homology"/>
<protein>
    <submittedName>
        <fullName evidence="4">Type IV leader peptidase family protein</fullName>
    </submittedName>
</protein>
<keyword evidence="2" id="KW-0812">Transmembrane</keyword>
<comment type="similarity">
    <text evidence="1">Belongs to the peptidase A24 family.</text>
</comment>
<dbReference type="AlphaFoldDB" id="A0A1M5F996"/>
<evidence type="ECO:0000313" key="5">
    <source>
        <dbReference type="Proteomes" id="UP000184088"/>
    </source>
</evidence>
<dbReference type="Proteomes" id="UP000184088">
    <property type="component" value="Unassembled WGS sequence"/>
</dbReference>
<feature type="transmembrane region" description="Helical" evidence="2">
    <location>
        <begin position="50"/>
        <end position="67"/>
    </location>
</feature>
<name>A0A1M5F996_9THEO</name>
<dbReference type="Gene3D" id="1.20.120.1220">
    <property type="match status" value="1"/>
</dbReference>
<reference evidence="4 5" key="1">
    <citation type="submission" date="2016-11" db="EMBL/GenBank/DDBJ databases">
        <authorList>
            <person name="Jaros S."/>
            <person name="Januszkiewicz K."/>
            <person name="Wedrychowicz H."/>
        </authorList>
    </citation>
    <scope>NUCLEOTIDE SEQUENCE [LARGE SCALE GENOMIC DNA]</scope>
    <source>
        <strain evidence="4 5">DSM 17918</strain>
    </source>
</reference>
<sequence>MLYELPIILLVLYAAYTDIKRMEVDDWVPAAILVYSAFVRAFQPPLLVQGFIYMFLTFFILSVVYWASKGEGFGGGDIKLLSSMALFYNVSIFPVIFISCFINLMYGTYKGWKYKTGLKTRTKFAPFIFIATLLAHI</sequence>
<dbReference type="RefSeq" id="WP_073346491.1">
    <property type="nucleotide sequence ID" value="NZ_FQVH01000057.1"/>
</dbReference>
<dbReference type="GO" id="GO:0006465">
    <property type="term" value="P:signal peptide processing"/>
    <property type="evidence" value="ECO:0007669"/>
    <property type="project" value="TreeGrafter"/>
</dbReference>
<evidence type="ECO:0000256" key="2">
    <source>
        <dbReference type="SAM" id="Phobius"/>
    </source>
</evidence>
<dbReference type="OrthoDB" id="9789291at2"/>
<dbReference type="PANTHER" id="PTHR30487">
    <property type="entry name" value="TYPE 4 PREPILIN-LIKE PROTEINS LEADER PEPTIDE-PROCESSING ENZYME"/>
    <property type="match status" value="1"/>
</dbReference>
<dbReference type="STRING" id="1121256.SAMN02746089_02699"/>
<dbReference type="Pfam" id="PF01478">
    <property type="entry name" value="Peptidase_A24"/>
    <property type="match status" value="1"/>
</dbReference>
<dbReference type="InterPro" id="IPR050882">
    <property type="entry name" value="Prepilin_peptidase/N-MTase"/>
</dbReference>
<dbReference type="InterPro" id="IPR000045">
    <property type="entry name" value="Prepilin_IV_endopep_pep"/>
</dbReference>
<gene>
    <name evidence="4" type="ORF">SAMN02746089_02699</name>
</gene>
<feature type="transmembrane region" description="Helical" evidence="2">
    <location>
        <begin position="87"/>
        <end position="106"/>
    </location>
</feature>
<dbReference type="GO" id="GO:0004190">
    <property type="term" value="F:aspartic-type endopeptidase activity"/>
    <property type="evidence" value="ECO:0007669"/>
    <property type="project" value="InterPro"/>
</dbReference>
<evidence type="ECO:0000256" key="1">
    <source>
        <dbReference type="ARBA" id="ARBA00005801"/>
    </source>
</evidence>
<accession>A0A1M5F996</accession>
<feature type="domain" description="Prepilin type IV endopeptidase peptidase" evidence="3">
    <location>
        <begin position="7"/>
        <end position="107"/>
    </location>
</feature>
<dbReference type="PANTHER" id="PTHR30487:SF0">
    <property type="entry name" value="PREPILIN LEADER PEPTIDASE_N-METHYLTRANSFERASE-RELATED"/>
    <property type="match status" value="1"/>
</dbReference>
<organism evidence="4 5">
    <name type="scientific">Caldanaerobius fijiensis DSM 17918</name>
    <dbReference type="NCBI Taxonomy" id="1121256"/>
    <lineage>
        <taxon>Bacteria</taxon>
        <taxon>Bacillati</taxon>
        <taxon>Bacillota</taxon>
        <taxon>Clostridia</taxon>
        <taxon>Thermoanaerobacterales</taxon>
        <taxon>Thermoanaerobacteraceae</taxon>
        <taxon>Caldanaerobius</taxon>
    </lineage>
</organism>
<evidence type="ECO:0000259" key="3">
    <source>
        <dbReference type="Pfam" id="PF01478"/>
    </source>
</evidence>
<keyword evidence="5" id="KW-1185">Reference proteome</keyword>
<keyword evidence="2" id="KW-1133">Transmembrane helix</keyword>
<evidence type="ECO:0000313" key="4">
    <source>
        <dbReference type="EMBL" id="SHF87631.1"/>
    </source>
</evidence>
<dbReference type="EMBL" id="FQVH01000057">
    <property type="protein sequence ID" value="SHF87631.1"/>
    <property type="molecule type" value="Genomic_DNA"/>
</dbReference>
<dbReference type="GO" id="GO:0005886">
    <property type="term" value="C:plasma membrane"/>
    <property type="evidence" value="ECO:0007669"/>
    <property type="project" value="TreeGrafter"/>
</dbReference>
<keyword evidence="2" id="KW-0472">Membrane</keyword>